<evidence type="ECO:0000313" key="16">
    <source>
        <dbReference type="EMBL" id="KAL1518877.1"/>
    </source>
</evidence>
<dbReference type="GO" id="GO:0034702">
    <property type="term" value="C:monoatomic ion channel complex"/>
    <property type="evidence" value="ECO:0007669"/>
    <property type="project" value="UniProtKB-KW"/>
</dbReference>
<sequence length="758" mass="85021">MHPVTTDRVAPNAAPPQTMKEDDEVECSTIPSAPDRAPSTLDNELGEAGTLDSREVTPVEQQGASPTRRSLGVTRNPSACWGMGGVMSQGSSRVLTRFLAPNDGRRVSLRERSRREEIVEHTLGTSSRGTRRTVQSTRLNIGRGGRKDRRLKEEDFLTEMLSPQDIKHVLLPFGRIRIMWDLVMFILVAYTAIVLPVQIAFSTENHFPDALRDFEYAVDFIFLTDIVLNFRTAYVENAELVVDLNMIRSRYMRFWFPVDLAGSFPLDLVLQASSGSAGNTQFVTLIKVLKVPKLLRIGRFLKKLEKVEGAANIGGIFVLCMIMVVLVHWLACVWFIITASTGPGGWLATKGLDELVWTDQYAAVFYSTLMMVMGDSINISQDLELVFASTVVIIGACINATIFASVANYIVQLSAVSVEHKSKMTWINRTLASLKISKTGLDTRIAQYAEYCWVRHRDFAAHQLVKKLPSVFSSSLAVQVYGDMLRAFPIFANVDDHFLANMATKLKPEVYQPEEYILVRGQIWQSVYFIKRGKVQVTWAADRPSYVNVVEHENYFGELGLFLTSKLNYTVRAMTHLDCFRLDRLDFESVMRTHPAGSLHVADAIKDVLPAKLAPKVVASIYEASDIRKVLKLLQNRRWRPPKGFAARLKAYGEARKAPVSRLRGPRRSIHDARSKRPSHTLDSSLLVACNRSVSDGTALIQKTARKSIENVESQIANLASAQSALQGKMMVMKGELENQMKELNEQVTYLIEDRLNV</sequence>
<keyword evidence="5" id="KW-0631">Potassium channel</keyword>
<keyword evidence="10 14" id="KW-0472">Membrane</keyword>
<comment type="subcellular location">
    <subcellularLocation>
        <location evidence="1">Membrane</location>
        <topology evidence="1">Multi-pass membrane protein</topology>
    </subcellularLocation>
</comment>
<feature type="transmembrane region" description="Helical" evidence="14">
    <location>
        <begin position="357"/>
        <end position="373"/>
    </location>
</feature>
<dbReference type="InterPro" id="IPR050818">
    <property type="entry name" value="KCNH_animal-type"/>
</dbReference>
<evidence type="ECO:0000256" key="7">
    <source>
        <dbReference type="ARBA" id="ARBA00022958"/>
    </source>
</evidence>
<name>A0AB34JCL4_PRYPA</name>
<organism evidence="16 17">
    <name type="scientific">Prymnesium parvum</name>
    <name type="common">Toxic golden alga</name>
    <dbReference type="NCBI Taxonomy" id="97485"/>
    <lineage>
        <taxon>Eukaryota</taxon>
        <taxon>Haptista</taxon>
        <taxon>Haptophyta</taxon>
        <taxon>Prymnesiophyceae</taxon>
        <taxon>Prymnesiales</taxon>
        <taxon>Prymnesiaceae</taxon>
        <taxon>Prymnesium</taxon>
    </lineage>
</organism>
<feature type="region of interest" description="Disordered" evidence="13">
    <location>
        <begin position="1"/>
        <end position="76"/>
    </location>
</feature>
<dbReference type="PANTHER" id="PTHR10217:SF435">
    <property type="entry name" value="POTASSIUM VOLTAGE-GATED CHANNEL PROTEIN EAG"/>
    <property type="match status" value="1"/>
</dbReference>
<dbReference type="InterPro" id="IPR003938">
    <property type="entry name" value="K_chnl_volt-dep_EAG/ELK/ERG"/>
</dbReference>
<dbReference type="GO" id="GO:0005249">
    <property type="term" value="F:voltage-gated potassium channel activity"/>
    <property type="evidence" value="ECO:0007669"/>
    <property type="project" value="InterPro"/>
</dbReference>
<keyword evidence="7" id="KW-0630">Potassium</keyword>
<keyword evidence="8 14" id="KW-1133">Transmembrane helix</keyword>
<dbReference type="EMBL" id="JBGBPQ010000010">
    <property type="protein sequence ID" value="KAL1518877.1"/>
    <property type="molecule type" value="Genomic_DNA"/>
</dbReference>
<dbReference type="CDD" id="cd00038">
    <property type="entry name" value="CAP_ED"/>
    <property type="match status" value="1"/>
</dbReference>
<dbReference type="InterPro" id="IPR014710">
    <property type="entry name" value="RmlC-like_jellyroll"/>
</dbReference>
<dbReference type="Gene3D" id="1.10.287.70">
    <property type="match status" value="1"/>
</dbReference>
<feature type="domain" description="Cyclic nucleotide-binding" evidence="15">
    <location>
        <begin position="490"/>
        <end position="591"/>
    </location>
</feature>
<proteinExistence type="predicted"/>
<evidence type="ECO:0000256" key="11">
    <source>
        <dbReference type="ARBA" id="ARBA00023303"/>
    </source>
</evidence>
<keyword evidence="2" id="KW-0813">Transport</keyword>
<dbReference type="Pfam" id="PF00027">
    <property type="entry name" value="cNMP_binding"/>
    <property type="match status" value="1"/>
</dbReference>
<evidence type="ECO:0000256" key="4">
    <source>
        <dbReference type="ARBA" id="ARBA00022692"/>
    </source>
</evidence>
<comment type="caution">
    <text evidence="16">The sequence shown here is derived from an EMBL/GenBank/DDBJ whole genome shotgun (WGS) entry which is preliminary data.</text>
</comment>
<evidence type="ECO:0000256" key="2">
    <source>
        <dbReference type="ARBA" id="ARBA00022448"/>
    </source>
</evidence>
<feature type="coiled-coil region" evidence="12">
    <location>
        <begin position="709"/>
        <end position="754"/>
    </location>
</feature>
<dbReference type="GO" id="GO:0042391">
    <property type="term" value="P:regulation of membrane potential"/>
    <property type="evidence" value="ECO:0007669"/>
    <property type="project" value="TreeGrafter"/>
</dbReference>
<feature type="transmembrane region" description="Helical" evidence="14">
    <location>
        <begin position="310"/>
        <end position="337"/>
    </location>
</feature>
<protein>
    <recommendedName>
        <fullName evidence="15">Cyclic nucleotide-binding domain-containing protein</fullName>
    </recommendedName>
</protein>
<dbReference type="PRINTS" id="PR01463">
    <property type="entry name" value="EAGCHANLFMLY"/>
</dbReference>
<evidence type="ECO:0000256" key="8">
    <source>
        <dbReference type="ARBA" id="ARBA00022989"/>
    </source>
</evidence>
<dbReference type="Gene3D" id="1.10.287.630">
    <property type="entry name" value="Helix hairpin bin"/>
    <property type="match status" value="1"/>
</dbReference>
<keyword evidence="3" id="KW-0633">Potassium transport</keyword>
<keyword evidence="11" id="KW-0407">Ion channel</keyword>
<dbReference type="SMART" id="SM00100">
    <property type="entry name" value="cNMP"/>
    <property type="match status" value="1"/>
</dbReference>
<reference evidence="16 17" key="1">
    <citation type="journal article" date="2024" name="Science">
        <title>Giant polyketide synthase enzymes in the biosynthesis of giant marine polyether toxins.</title>
        <authorList>
            <person name="Fallon T.R."/>
            <person name="Shende V.V."/>
            <person name="Wierzbicki I.H."/>
            <person name="Pendleton A.L."/>
            <person name="Watervoot N.F."/>
            <person name="Auber R.P."/>
            <person name="Gonzalez D.J."/>
            <person name="Wisecaver J.H."/>
            <person name="Moore B.S."/>
        </authorList>
    </citation>
    <scope>NUCLEOTIDE SEQUENCE [LARGE SCALE GENOMIC DNA]</scope>
    <source>
        <strain evidence="16 17">12B1</strain>
    </source>
</reference>
<evidence type="ECO:0000256" key="5">
    <source>
        <dbReference type="ARBA" id="ARBA00022826"/>
    </source>
</evidence>
<evidence type="ECO:0000256" key="13">
    <source>
        <dbReference type="SAM" id="MobiDB-lite"/>
    </source>
</evidence>
<gene>
    <name evidence="16" type="ORF">AB1Y20_003154</name>
</gene>
<evidence type="ECO:0000256" key="1">
    <source>
        <dbReference type="ARBA" id="ARBA00004141"/>
    </source>
</evidence>
<evidence type="ECO:0000256" key="9">
    <source>
        <dbReference type="ARBA" id="ARBA00023065"/>
    </source>
</evidence>
<feature type="transmembrane region" description="Helical" evidence="14">
    <location>
        <begin position="385"/>
        <end position="411"/>
    </location>
</feature>
<dbReference type="Gene3D" id="2.60.120.10">
    <property type="entry name" value="Jelly Rolls"/>
    <property type="match status" value="1"/>
</dbReference>
<dbReference type="InterPro" id="IPR018490">
    <property type="entry name" value="cNMP-bd_dom_sf"/>
</dbReference>
<keyword evidence="4 14" id="KW-0812">Transmembrane</keyword>
<dbReference type="PANTHER" id="PTHR10217">
    <property type="entry name" value="VOLTAGE AND LIGAND GATED POTASSIUM CHANNEL"/>
    <property type="match status" value="1"/>
</dbReference>
<dbReference type="GO" id="GO:0005886">
    <property type="term" value="C:plasma membrane"/>
    <property type="evidence" value="ECO:0007669"/>
    <property type="project" value="TreeGrafter"/>
</dbReference>
<accession>A0AB34JCL4</accession>
<evidence type="ECO:0000256" key="10">
    <source>
        <dbReference type="ARBA" id="ARBA00023136"/>
    </source>
</evidence>
<evidence type="ECO:0000256" key="14">
    <source>
        <dbReference type="SAM" id="Phobius"/>
    </source>
</evidence>
<feature type="compositionally biased region" description="Polar residues" evidence="13">
    <location>
        <begin position="59"/>
        <end position="76"/>
    </location>
</feature>
<dbReference type="InterPro" id="IPR005821">
    <property type="entry name" value="Ion_trans_dom"/>
</dbReference>
<keyword evidence="12" id="KW-0175">Coiled coil</keyword>
<evidence type="ECO:0000313" key="17">
    <source>
        <dbReference type="Proteomes" id="UP001515480"/>
    </source>
</evidence>
<dbReference type="PROSITE" id="PS50042">
    <property type="entry name" value="CNMP_BINDING_3"/>
    <property type="match status" value="1"/>
</dbReference>
<evidence type="ECO:0000256" key="6">
    <source>
        <dbReference type="ARBA" id="ARBA00022882"/>
    </source>
</evidence>
<keyword evidence="9" id="KW-0406">Ion transport</keyword>
<dbReference type="AlphaFoldDB" id="A0AB34JCL4"/>
<dbReference type="SUPFAM" id="SSF81324">
    <property type="entry name" value="Voltage-gated potassium channels"/>
    <property type="match status" value="1"/>
</dbReference>
<dbReference type="Proteomes" id="UP001515480">
    <property type="component" value="Unassembled WGS sequence"/>
</dbReference>
<dbReference type="SUPFAM" id="SSF51206">
    <property type="entry name" value="cAMP-binding domain-like"/>
    <property type="match status" value="1"/>
</dbReference>
<evidence type="ECO:0000256" key="12">
    <source>
        <dbReference type="SAM" id="Coils"/>
    </source>
</evidence>
<dbReference type="Pfam" id="PF00520">
    <property type="entry name" value="Ion_trans"/>
    <property type="match status" value="1"/>
</dbReference>
<feature type="region of interest" description="Disordered" evidence="13">
    <location>
        <begin position="658"/>
        <end position="678"/>
    </location>
</feature>
<feature type="transmembrane region" description="Helical" evidence="14">
    <location>
        <begin position="182"/>
        <end position="201"/>
    </location>
</feature>
<dbReference type="InterPro" id="IPR000595">
    <property type="entry name" value="cNMP-bd_dom"/>
</dbReference>
<evidence type="ECO:0000259" key="15">
    <source>
        <dbReference type="PROSITE" id="PS50042"/>
    </source>
</evidence>
<evidence type="ECO:0000256" key="3">
    <source>
        <dbReference type="ARBA" id="ARBA00022538"/>
    </source>
</evidence>
<keyword evidence="6" id="KW-0851">Voltage-gated channel</keyword>
<keyword evidence="17" id="KW-1185">Reference proteome</keyword>